<sequence>MSFKARTSTAPKHRRLGINTNKTSTRPRDDSSAGDPHANMPEISPDVNGLLDSMDNVEVIAATPNLDPRLAQPRIAQQSGQLSGDATPRVVQPLQHAQSGLPSGGATPHVVQFPQRTDARQERDNATYPEYAEDGNQDFIDVSGDTAENDALPMDGLQVLAPARRHPELHPQRTDGLFDLAVFNSHGQYTTIEIGERRSLFPMAMAGHLAKHAVFVCPLPACQTFCKSDTILDVYEHLDDDEHGLELYTKNDMARCPANYGYTAINAHDLSMYHMPKCPSINTDQLDLAYLFDCTHCDATALPLLAFADHWDHAHAVAELHSSTIACEICGKGFGDSALLLAIHCGHFGVQHDCMSSKHFRILDQIDMLWEPPGIRILQDIESSRQLSLPTLKLHHADIRFCLDVFTDMTDIGILSSSQSNTGHSMRQLTTNAMTANEPKLLHWVSYPTTNPFGNYYKLHHHMIWPFHGQGCIVLEATIPDPLRYCYMTEADMTRGQSTIRGRESRRIAISDLANDSGVGLSLQGAPEDIW</sequence>
<dbReference type="Proteomes" id="UP000767238">
    <property type="component" value="Unassembled WGS sequence"/>
</dbReference>
<reference evidence="2" key="1">
    <citation type="journal article" date="2021" name="J Fungi (Basel)">
        <title>Virulence traits and population genomics of the black yeast Aureobasidium melanogenum.</title>
        <authorList>
            <person name="Cernosa A."/>
            <person name="Sun X."/>
            <person name="Gostincar C."/>
            <person name="Fang C."/>
            <person name="Gunde-Cimerman N."/>
            <person name="Song Z."/>
        </authorList>
    </citation>
    <scope>NUCLEOTIDE SEQUENCE</scope>
    <source>
        <strain evidence="2">EXF-8016</strain>
    </source>
</reference>
<protein>
    <submittedName>
        <fullName evidence="2">Uncharacterized protein</fullName>
    </submittedName>
</protein>
<reference evidence="2" key="2">
    <citation type="submission" date="2021-08" db="EMBL/GenBank/DDBJ databases">
        <authorList>
            <person name="Gostincar C."/>
            <person name="Sun X."/>
            <person name="Song Z."/>
            <person name="Gunde-Cimerman N."/>
        </authorList>
    </citation>
    <scope>NUCLEOTIDE SEQUENCE</scope>
    <source>
        <strain evidence="2">EXF-8016</strain>
    </source>
</reference>
<dbReference type="OrthoDB" id="10416644at2759"/>
<feature type="non-terminal residue" evidence="2">
    <location>
        <position position="531"/>
    </location>
</feature>
<comment type="caution">
    <text evidence="2">The sequence shown here is derived from an EMBL/GenBank/DDBJ whole genome shotgun (WGS) entry which is preliminary data.</text>
</comment>
<gene>
    <name evidence="2" type="ORF">KCV03_g5381</name>
</gene>
<accession>A0A9P8GI31</accession>
<feature type="region of interest" description="Disordered" evidence="1">
    <location>
        <begin position="1"/>
        <end position="50"/>
    </location>
</feature>
<organism evidence="2 3">
    <name type="scientific">Aureobasidium melanogenum</name>
    <name type="common">Aureobasidium pullulans var. melanogenum</name>
    <dbReference type="NCBI Taxonomy" id="46634"/>
    <lineage>
        <taxon>Eukaryota</taxon>
        <taxon>Fungi</taxon>
        <taxon>Dikarya</taxon>
        <taxon>Ascomycota</taxon>
        <taxon>Pezizomycotina</taxon>
        <taxon>Dothideomycetes</taxon>
        <taxon>Dothideomycetidae</taxon>
        <taxon>Dothideales</taxon>
        <taxon>Saccotheciaceae</taxon>
        <taxon>Aureobasidium</taxon>
    </lineage>
</organism>
<dbReference type="AlphaFoldDB" id="A0A9P8GI31"/>
<proteinExistence type="predicted"/>
<evidence type="ECO:0000313" key="2">
    <source>
        <dbReference type="EMBL" id="KAH0220780.1"/>
    </source>
</evidence>
<dbReference type="EMBL" id="JAHFYH010000036">
    <property type="protein sequence ID" value="KAH0220780.1"/>
    <property type="molecule type" value="Genomic_DNA"/>
</dbReference>
<evidence type="ECO:0000256" key="1">
    <source>
        <dbReference type="SAM" id="MobiDB-lite"/>
    </source>
</evidence>
<evidence type="ECO:0000313" key="3">
    <source>
        <dbReference type="Proteomes" id="UP000767238"/>
    </source>
</evidence>
<feature type="compositionally biased region" description="Polar residues" evidence="1">
    <location>
        <begin position="1"/>
        <end position="10"/>
    </location>
</feature>
<name>A0A9P8GI31_AURME</name>